<dbReference type="OrthoDB" id="9783963at2"/>
<reference evidence="2 3" key="1">
    <citation type="journal article" date="2010" name="Stand. Genomic Sci.">
        <title>Complete genome sequence of Spirochaeta smaragdinae type strain (SEBR 4228).</title>
        <authorList>
            <person name="Mavromatis K."/>
            <person name="Yasawong M."/>
            <person name="Chertkov O."/>
            <person name="Lapidus A."/>
            <person name="Lucas S."/>
            <person name="Nolan M."/>
            <person name="Del Rio T.G."/>
            <person name="Tice H."/>
            <person name="Cheng J.F."/>
            <person name="Pitluck S."/>
            <person name="Liolios K."/>
            <person name="Ivanova N."/>
            <person name="Tapia R."/>
            <person name="Han C."/>
            <person name="Bruce D."/>
            <person name="Goodwin L."/>
            <person name="Pati A."/>
            <person name="Chen A."/>
            <person name="Palaniappan K."/>
            <person name="Land M."/>
            <person name="Hauser L."/>
            <person name="Chang Y.J."/>
            <person name="Jeffries C.D."/>
            <person name="Detter J.C."/>
            <person name="Rohde M."/>
            <person name="Brambilla E."/>
            <person name="Spring S."/>
            <person name="Goker M."/>
            <person name="Sikorski J."/>
            <person name="Woyke T."/>
            <person name="Bristow J."/>
            <person name="Eisen J.A."/>
            <person name="Markowitz V."/>
            <person name="Hugenholtz P."/>
            <person name="Klenk H.P."/>
            <person name="Kyrpides N.C."/>
        </authorList>
    </citation>
    <scope>NUCLEOTIDE SEQUENCE [LARGE SCALE GENOMIC DNA]</scope>
    <source>
        <strain evidence="3">DSM 11293 / JCM 15392 / SEBR 4228</strain>
    </source>
</reference>
<dbReference type="AlphaFoldDB" id="E1RAS1"/>
<dbReference type="InterPro" id="IPR021139">
    <property type="entry name" value="NYN"/>
</dbReference>
<evidence type="ECO:0000259" key="1">
    <source>
        <dbReference type="Pfam" id="PF01936"/>
    </source>
</evidence>
<keyword evidence="3" id="KW-1185">Reference proteome</keyword>
<dbReference type="Pfam" id="PF01936">
    <property type="entry name" value="NYN"/>
    <property type="match status" value="1"/>
</dbReference>
<evidence type="ECO:0000313" key="3">
    <source>
        <dbReference type="Proteomes" id="UP000002318"/>
    </source>
</evidence>
<dbReference type="KEGG" id="ssm:Spirs_3345"/>
<organism evidence="2 3">
    <name type="scientific">Sediminispirochaeta smaragdinae (strain DSM 11293 / JCM 15392 / SEBR 4228)</name>
    <name type="common">Spirochaeta smaragdinae</name>
    <dbReference type="NCBI Taxonomy" id="573413"/>
    <lineage>
        <taxon>Bacteria</taxon>
        <taxon>Pseudomonadati</taxon>
        <taxon>Spirochaetota</taxon>
        <taxon>Spirochaetia</taxon>
        <taxon>Spirochaetales</taxon>
        <taxon>Spirochaetaceae</taxon>
        <taxon>Sediminispirochaeta</taxon>
    </lineage>
</organism>
<dbReference type="Gene3D" id="3.40.50.1010">
    <property type="entry name" value="5'-nuclease"/>
    <property type="match status" value="1"/>
</dbReference>
<proteinExistence type="predicted"/>
<evidence type="ECO:0000313" key="2">
    <source>
        <dbReference type="EMBL" id="ADK82439.1"/>
    </source>
</evidence>
<sequence length="332" mass="37328">MRKKAVAIIWDLEDVTPSISSTFVKGLLDYVHSYGRISIARVYGDFAKNRFARAAAELHRESFEMIHIPDSAKEEYPDTITGGVIALLALHPHIDQLLLISGRKSFAPLLRQLRTLDLETMVFCDARKADEQLLLLADDFGDFRDLTIVPMDEEESSKDSRPTISMDQSIILLQEAISFIAESGQRPTSDLVRARLKLMNEGFAEKALGFESWNGFLTEAQKRKAIHARFKDNDLILTTPRSPVPEIILSFLKALESSSKIRTSEGRKAKLPDIGKQLSQWGLDYRSHGYSTLKKVADAAAKRGLVLVTLDESNYFLDLTLKGNELLTDRED</sequence>
<dbReference type="HOGENOM" id="CLU_836530_0_0_12"/>
<dbReference type="STRING" id="573413.Spirs_3345"/>
<accession>E1RAS1</accession>
<feature type="domain" description="NYN" evidence="1">
    <location>
        <begin position="6"/>
        <end position="140"/>
    </location>
</feature>
<dbReference type="eggNOG" id="COG1432">
    <property type="taxonomic scope" value="Bacteria"/>
</dbReference>
<name>E1RAS1_SEDSS</name>
<gene>
    <name evidence="2" type="ordered locus">Spirs_3345</name>
</gene>
<dbReference type="Proteomes" id="UP000002318">
    <property type="component" value="Chromosome"/>
</dbReference>
<dbReference type="RefSeq" id="WP_013255898.1">
    <property type="nucleotide sequence ID" value="NC_014364.1"/>
</dbReference>
<dbReference type="GO" id="GO:0004540">
    <property type="term" value="F:RNA nuclease activity"/>
    <property type="evidence" value="ECO:0007669"/>
    <property type="project" value="InterPro"/>
</dbReference>
<protein>
    <recommendedName>
        <fullName evidence="1">NYN domain-containing protein</fullName>
    </recommendedName>
</protein>
<dbReference type="EMBL" id="CP002116">
    <property type="protein sequence ID" value="ADK82439.1"/>
    <property type="molecule type" value="Genomic_DNA"/>
</dbReference>